<feature type="region of interest" description="Disordered" evidence="1">
    <location>
        <begin position="521"/>
        <end position="544"/>
    </location>
</feature>
<name>A0AAN7Y468_9EURO</name>
<dbReference type="PANTHER" id="PTHR10367">
    <property type="entry name" value="MRNA-CAPPING ENZYME"/>
    <property type="match status" value="1"/>
</dbReference>
<dbReference type="PROSITE" id="PS00383">
    <property type="entry name" value="TYR_PHOSPHATASE_1"/>
    <property type="match status" value="1"/>
</dbReference>
<dbReference type="InterPro" id="IPR051029">
    <property type="entry name" value="mRNA_Capping_Enz/RNA_Phosphat"/>
</dbReference>
<dbReference type="InterPro" id="IPR016130">
    <property type="entry name" value="Tyr_Pase_AS"/>
</dbReference>
<evidence type="ECO:0000313" key="3">
    <source>
        <dbReference type="EMBL" id="KAK5082013.1"/>
    </source>
</evidence>
<dbReference type="SUPFAM" id="SSF53474">
    <property type="entry name" value="alpha/beta-Hydrolases"/>
    <property type="match status" value="1"/>
</dbReference>
<dbReference type="GO" id="GO:0006370">
    <property type="term" value="P:7-methylguanosine mRNA capping"/>
    <property type="evidence" value="ECO:0007669"/>
    <property type="project" value="TreeGrafter"/>
</dbReference>
<protein>
    <recommendedName>
        <fullName evidence="2">Tyrosine specific protein phosphatases domain-containing protein</fullName>
    </recommendedName>
</protein>
<dbReference type="InterPro" id="IPR000073">
    <property type="entry name" value="AB_hydrolase_1"/>
</dbReference>
<dbReference type="AlphaFoldDB" id="A0AAN7Y468"/>
<dbReference type="GO" id="GO:0004484">
    <property type="term" value="F:mRNA guanylyltransferase activity"/>
    <property type="evidence" value="ECO:0007669"/>
    <property type="project" value="TreeGrafter"/>
</dbReference>
<proteinExistence type="predicted"/>
<dbReference type="InterPro" id="IPR029021">
    <property type="entry name" value="Prot-tyrosine_phosphatase-like"/>
</dbReference>
<dbReference type="Gene3D" id="3.90.190.10">
    <property type="entry name" value="Protein tyrosine phosphatase superfamily"/>
    <property type="match status" value="1"/>
</dbReference>
<keyword evidence="4" id="KW-1185">Reference proteome</keyword>
<dbReference type="InterPro" id="IPR000340">
    <property type="entry name" value="Dual-sp_phosphatase_cat-dom"/>
</dbReference>
<organism evidence="3 4">
    <name type="scientific">Lithohypha guttulata</name>
    <dbReference type="NCBI Taxonomy" id="1690604"/>
    <lineage>
        <taxon>Eukaryota</taxon>
        <taxon>Fungi</taxon>
        <taxon>Dikarya</taxon>
        <taxon>Ascomycota</taxon>
        <taxon>Pezizomycotina</taxon>
        <taxon>Eurotiomycetes</taxon>
        <taxon>Chaetothyriomycetidae</taxon>
        <taxon>Chaetothyriales</taxon>
        <taxon>Trichomeriaceae</taxon>
        <taxon>Lithohypha</taxon>
    </lineage>
</organism>
<reference evidence="3 4" key="1">
    <citation type="submission" date="2023-08" db="EMBL/GenBank/DDBJ databases">
        <title>Black Yeasts Isolated from many extreme environments.</title>
        <authorList>
            <person name="Coleine C."/>
            <person name="Stajich J.E."/>
            <person name="Selbmann L."/>
        </authorList>
    </citation>
    <scope>NUCLEOTIDE SEQUENCE [LARGE SCALE GENOMIC DNA]</scope>
    <source>
        <strain evidence="3 4">CCFEE 5910</strain>
    </source>
</reference>
<dbReference type="SUPFAM" id="SSF52799">
    <property type="entry name" value="(Phosphotyrosine protein) phosphatases II"/>
    <property type="match status" value="1"/>
</dbReference>
<dbReference type="Pfam" id="PF00782">
    <property type="entry name" value="DSPc"/>
    <property type="match status" value="1"/>
</dbReference>
<comment type="caution">
    <text evidence="3">The sequence shown here is derived from an EMBL/GenBank/DDBJ whole genome shotgun (WGS) entry which is preliminary data.</text>
</comment>
<dbReference type="InterPro" id="IPR000387">
    <property type="entry name" value="Tyr_Pase_dom"/>
</dbReference>
<accession>A0AAN7Y468</accession>
<dbReference type="PANTHER" id="PTHR10367:SF25">
    <property type="entry name" value="DUAL SPECIFICITY PHOSPHATASE CATALYTIC DOMAIN PROTEIN (AFU_ORTHOLOGUE AFUA_1G03540)"/>
    <property type="match status" value="1"/>
</dbReference>
<sequence length="544" mass="60802">MQSLTNIAPCFGIELPGHGRSTFAPKDYQAYTIEANAALWKAAIEEICRLKGHKSVVLIGHSMGCSISVLLASSTSSAVPLSVPVSAVVSICPRARPFSDHDLKTASRLCKLPDPIINILRWFDRRGGVNSTSVNRVIGDMKEPDLRRMQLQWNRQYRTPVLKRITSGLLPQSTLPQGGYPSAEVWKGLRIPLFLIAGESDRVTPTQEVDTIVRYVTEQSFEQWKVKQQVDQNDPNLASTNGLVPLTIRYSPNEDGRKQSVIQVITLPSPAAHALLYAHTTYRLVSALVESFLANHVSSKLDFSYQLRLLTTAGKWDVKNYLKWRSVLPVSAPINTDDRHGGFPNGTFRALKTMREQDDEHNPTIFLQKWADKIYAVIDISHDVPVYNSKVLDSGGVEYHKFPTVSKIPPTPLEVQDFCSLVDTLIAEKNAKEAAHEAKRSIAVHCHYGYNRTGFFIASYLISRCDYTVQQAIDEFARAKPPGIRHEHFKDTLWLRFASGSIQQHTRVSIIAKRSETITGKHSASSTIPEQDEDIGNITEGDFN</sequence>
<gene>
    <name evidence="3" type="ORF">LTR05_007155</name>
</gene>
<feature type="domain" description="Tyrosine specific protein phosphatases" evidence="2">
    <location>
        <begin position="416"/>
        <end position="481"/>
    </location>
</feature>
<evidence type="ECO:0000256" key="1">
    <source>
        <dbReference type="SAM" id="MobiDB-lite"/>
    </source>
</evidence>
<dbReference type="PROSITE" id="PS50056">
    <property type="entry name" value="TYR_PHOSPHATASE_2"/>
    <property type="match status" value="1"/>
</dbReference>
<dbReference type="FunFam" id="3.90.190.10:FF:000090">
    <property type="entry name" value="Dual specificity phosphatase catalytic domain protein"/>
    <property type="match status" value="1"/>
</dbReference>
<dbReference type="Pfam" id="PF12697">
    <property type="entry name" value="Abhydrolase_6"/>
    <property type="match status" value="1"/>
</dbReference>
<dbReference type="Gene3D" id="3.40.50.1820">
    <property type="entry name" value="alpha/beta hydrolase"/>
    <property type="match status" value="1"/>
</dbReference>
<evidence type="ECO:0000259" key="2">
    <source>
        <dbReference type="PROSITE" id="PS50056"/>
    </source>
</evidence>
<dbReference type="Proteomes" id="UP001309876">
    <property type="component" value="Unassembled WGS sequence"/>
</dbReference>
<evidence type="ECO:0000313" key="4">
    <source>
        <dbReference type="Proteomes" id="UP001309876"/>
    </source>
</evidence>
<dbReference type="InterPro" id="IPR029058">
    <property type="entry name" value="AB_hydrolase_fold"/>
</dbReference>
<dbReference type="EMBL" id="JAVRRJ010000008">
    <property type="protein sequence ID" value="KAK5082013.1"/>
    <property type="molecule type" value="Genomic_DNA"/>
</dbReference>